<comment type="caution">
    <text evidence="1">The sequence shown here is derived from an EMBL/GenBank/DDBJ whole genome shotgun (WGS) entry which is preliminary data.</text>
</comment>
<protein>
    <recommendedName>
        <fullName evidence="3">ABM domain-containing protein</fullName>
    </recommendedName>
</protein>
<accession>A0A9N9UAW3</accession>
<dbReference type="Proteomes" id="UP000754883">
    <property type="component" value="Unassembled WGS sequence"/>
</dbReference>
<dbReference type="OrthoDB" id="4425169at2759"/>
<keyword evidence="2" id="KW-1185">Reference proteome</keyword>
<gene>
    <name evidence="1" type="ORF">CBYS24578_00006765</name>
</gene>
<name>A0A9N9UAW3_9HYPO</name>
<evidence type="ECO:0000313" key="1">
    <source>
        <dbReference type="EMBL" id="CAG9985088.1"/>
    </source>
</evidence>
<proteinExistence type="predicted"/>
<dbReference type="EMBL" id="CABFNO020001394">
    <property type="protein sequence ID" value="CAG9985088.1"/>
    <property type="molecule type" value="Genomic_DNA"/>
</dbReference>
<evidence type="ECO:0008006" key="3">
    <source>
        <dbReference type="Google" id="ProtNLM"/>
    </source>
</evidence>
<organism evidence="1 2">
    <name type="scientific">Clonostachys byssicola</name>
    <dbReference type="NCBI Taxonomy" id="160290"/>
    <lineage>
        <taxon>Eukaryota</taxon>
        <taxon>Fungi</taxon>
        <taxon>Dikarya</taxon>
        <taxon>Ascomycota</taxon>
        <taxon>Pezizomycotina</taxon>
        <taxon>Sordariomycetes</taxon>
        <taxon>Hypocreomycetidae</taxon>
        <taxon>Hypocreales</taxon>
        <taxon>Bionectriaceae</taxon>
        <taxon>Clonostachys</taxon>
    </lineage>
</organism>
<reference evidence="1" key="1">
    <citation type="submission" date="2021-10" db="EMBL/GenBank/DDBJ databases">
        <authorList>
            <person name="Piombo E."/>
        </authorList>
    </citation>
    <scope>NUCLEOTIDE SEQUENCE</scope>
</reference>
<dbReference type="AlphaFoldDB" id="A0A9N9UAW3"/>
<evidence type="ECO:0000313" key="2">
    <source>
        <dbReference type="Proteomes" id="UP000754883"/>
    </source>
</evidence>
<sequence>MVVTELILVSYNQDPKLQAELKQKAPELFTHFLGVKGLQSLTRGKVVADNGTSVDAGSGRSALILEWDHQSSFHDFYPKSPAFQAFAGTMKPFLASSVLPELYESPDSSTSCALANITQIIKVAQGSNTEKVWGQIKETISQSQTETPQFFHGSGIEEQQGNFLGLIGWPSLKSYEEARKDTALVKLIDDLSAGGKIYDIALDLAPIPISK</sequence>